<feature type="compositionally biased region" description="Basic and acidic residues" evidence="1">
    <location>
        <begin position="1422"/>
        <end position="1439"/>
    </location>
</feature>
<comment type="caution">
    <text evidence="2">The sequence shown here is derived from an EMBL/GenBank/DDBJ whole genome shotgun (WGS) entry which is preliminary data.</text>
</comment>
<protein>
    <submittedName>
        <fullName evidence="2">Uncharacterized protein</fullName>
    </submittedName>
</protein>
<proteinExistence type="predicted"/>
<feature type="compositionally biased region" description="Gly residues" evidence="1">
    <location>
        <begin position="552"/>
        <end position="561"/>
    </location>
</feature>
<feature type="region of interest" description="Disordered" evidence="1">
    <location>
        <begin position="241"/>
        <end position="323"/>
    </location>
</feature>
<name>A0A2A9MJH9_BESBE</name>
<dbReference type="EMBL" id="NWUJ01000001">
    <property type="protein sequence ID" value="PFH38069.1"/>
    <property type="molecule type" value="Genomic_DNA"/>
</dbReference>
<feature type="compositionally biased region" description="Low complexity" evidence="1">
    <location>
        <begin position="562"/>
        <end position="592"/>
    </location>
</feature>
<feature type="region of interest" description="Disordered" evidence="1">
    <location>
        <begin position="1618"/>
        <end position="1825"/>
    </location>
</feature>
<feature type="compositionally biased region" description="Acidic residues" evidence="1">
    <location>
        <begin position="1529"/>
        <end position="1543"/>
    </location>
</feature>
<feature type="compositionally biased region" description="Low complexity" evidence="1">
    <location>
        <begin position="1504"/>
        <end position="1519"/>
    </location>
</feature>
<feature type="compositionally biased region" description="Low complexity" evidence="1">
    <location>
        <begin position="389"/>
        <end position="408"/>
    </location>
</feature>
<keyword evidence="3" id="KW-1185">Reference proteome</keyword>
<feature type="compositionally biased region" description="Low complexity" evidence="1">
    <location>
        <begin position="813"/>
        <end position="825"/>
    </location>
</feature>
<dbReference type="RefSeq" id="XP_029222078.1">
    <property type="nucleotide sequence ID" value="XM_029359165.1"/>
</dbReference>
<sequence>MLSAPSQQQLLQFEWQARGLQGHEDRKGWYEQQLQPHPQFSAEPHASPEPHQNAKDEPLAVAGAASAPAAALGGGASGGAEAAISAPSPSPGLAEGRHDGVRPRPASYHLQLQHQVQPEGQQQDHRHHHVEHQAALLEQQRQELQALHFLHATGAPPSMIPPDFLMRQQIFQQQQLHHLHQLQHAQAFSHHHHVVPVPQHTHLPAHLVVSGAPGTQESQQAFLQHHGYDPFAQLPRAGSGEGTVLLRSEGGAGGAPEMNQGDHAGPPPPAYGGGGAGEEYRPGASTPHPSETEGAPRAADVRGMPPSAERGYPDANGCGMPPKELEASFAAAWGPSAVGGAGRQQQMDASSAAPPPGCHFAEHPQAHAALQATSGGSQEAVAAGGGSEGAASAQASSSAAGLAPPVSSYPSQPGAFPPSGGSAAYFPEGGEPRAGPSTLLPYPHSSSVVPADCGGAGNQFMAAGQFLVGGHPSHQAQACAGGGYSPHGFPSQFGAPHQNAHAVHLSQAPHLAPQQLPSVYAPSHAQHAAGGQMLEFSSFSSAASGSPSSSLSGGGCAGGGAAQASPSPLGFQGPLHMPPSSLSHPSASHLLMQMPGPSTPTKRPPGSTGGLVSGSASRRSSQKRQQHQGFLSAGTPSTTCTPPHFNVESLLVSASTGLPSEASSVYSGSRRSSLHALGEDRSMSRRSSAHSAVGGTARDPPAAATLAGKERVFLDEKTGAFTTTCPPSSASSASQSRRSSKSAAGGASREGIARAGGTPGGGSDMSAKSLFPSSAWPSSGGGGSRSSSLSHAGSVGDSGTALMAVGSDGAAGAAGLPGKAAAGGKPAAGGAGKETAGGSGTAGTLRGPYAVFSTQISVPPPPELEEACQRLAELKAQPLIQQWLDSRDVSWSFAFALVFNARLAAGSVNVNVRWAREPTVVGGAFLVGKGKTYSWRRAPQEASPHIILQCFEAACKERQKTFGRSQHVDDYLAVLKTDLASAWRLDVEGLQQAADSLIALHGLDLFCGLPVATKQIKDLLYFDPHANSFSLVPDTPPLPPIHFFFPAPQDASLSSDLLLGITKESVALATPDSIHSSAPPSPHPGELAGPSGYGARCTSYTFRCPAPDCLGLLFTLNRVRHFCLNAKLRSAAAAHACDVLETSTGFESSAGSISFPPSAGFAGGAGAPPSPGHTQPADFASDTSSHLYAGSSASPYPLGSYPGGLAAGGSGFEGKGGEEVSGAAFPSPFVHGMPPGPGGVAESREVDKGFHGLPAFAPPVLGTPPAYFSSGVLEGDLASERKGRSPRGADAGGAALYERLVQDGGEALSGFEGRRQTLLLEAKDGLASPSSRHARGDVVALSAAASTPLRQNEVSHAEGCGAETEDAARAGDSGKRTRPRTRSSGERDETREGVGYSPRQRRHLKSAEDDQTPRESPSGGRGKRDDAHVEVERLSELGERPVTPRHGAGALEDIADSSMQMQDEDTRRAGAVRQTHKRPAARSASKAKRRKRGAAAFSSRRKTSQAGASAASSSVAGESSHGDAPQDASVDEGEEDEKEDDAESVDRSSSSQPDAGQGTPHASSSLQSVRDLAFASPTEMGDIDVPRGGSKMLCKEAWMEEDQADRHLEAFFSACEDAGRKRGRGGDAQYEEERGDTGGFDDGEQMTMKQHLEQEGEREGPPANAGDGSMSFQNAAEDYPPPRADLGRAQELGGGESALESHYLSKIEEETEYSGEGFDSSASGNDSSSRRAPEGTEGFAPSKSEPREDPRVEGQDAFGFEPGVEKGQDEDTGLRFLDDPNTPSPSPTGEDRRDKKTEEDKGEGDEGAKPEVRKRREGRGRRSRR</sequence>
<feature type="region of interest" description="Disordered" evidence="1">
    <location>
        <begin position="24"/>
        <end position="54"/>
    </location>
</feature>
<feature type="region of interest" description="Disordered" evidence="1">
    <location>
        <begin position="813"/>
        <end position="840"/>
    </location>
</feature>
<feature type="region of interest" description="Disordered" evidence="1">
    <location>
        <begin position="659"/>
        <end position="702"/>
    </location>
</feature>
<organism evidence="2 3">
    <name type="scientific">Besnoitia besnoiti</name>
    <name type="common">Apicomplexan protozoan</name>
    <dbReference type="NCBI Taxonomy" id="94643"/>
    <lineage>
        <taxon>Eukaryota</taxon>
        <taxon>Sar</taxon>
        <taxon>Alveolata</taxon>
        <taxon>Apicomplexa</taxon>
        <taxon>Conoidasida</taxon>
        <taxon>Coccidia</taxon>
        <taxon>Eucoccidiorida</taxon>
        <taxon>Eimeriorina</taxon>
        <taxon>Sarcocystidae</taxon>
        <taxon>Besnoitia</taxon>
    </lineage>
</organism>
<evidence type="ECO:0000313" key="3">
    <source>
        <dbReference type="Proteomes" id="UP000224006"/>
    </source>
</evidence>
<feature type="compositionally biased region" description="Basic and acidic residues" evidence="1">
    <location>
        <begin position="1763"/>
        <end position="1778"/>
    </location>
</feature>
<dbReference type="VEuPathDB" id="ToxoDB:BESB_004100"/>
<feature type="region of interest" description="Disordered" evidence="1">
    <location>
        <begin position="1349"/>
        <end position="1589"/>
    </location>
</feature>
<feature type="region of interest" description="Disordered" evidence="1">
    <location>
        <begin position="719"/>
        <end position="795"/>
    </location>
</feature>
<dbReference type="KEGG" id="bbes:BESB_004100"/>
<feature type="region of interest" description="Disordered" evidence="1">
    <location>
        <begin position="1160"/>
        <end position="1184"/>
    </location>
</feature>
<dbReference type="Proteomes" id="UP000224006">
    <property type="component" value="Chromosome I"/>
</dbReference>
<feature type="compositionally biased region" description="Basic and acidic residues" evidence="1">
    <location>
        <begin position="1744"/>
        <end position="1754"/>
    </location>
</feature>
<dbReference type="OrthoDB" id="330786at2759"/>
<evidence type="ECO:0000313" key="2">
    <source>
        <dbReference type="EMBL" id="PFH38069.1"/>
    </source>
</evidence>
<feature type="compositionally biased region" description="Basic and acidic residues" evidence="1">
    <location>
        <begin position="1650"/>
        <end position="1660"/>
    </location>
</feature>
<feature type="region of interest" description="Disordered" evidence="1">
    <location>
        <begin position="539"/>
        <end position="642"/>
    </location>
</feature>
<feature type="compositionally biased region" description="Polar residues" evidence="1">
    <location>
        <begin position="1547"/>
        <end position="1568"/>
    </location>
</feature>
<feature type="region of interest" description="Disordered" evidence="1">
    <location>
        <begin position="71"/>
        <end position="104"/>
    </location>
</feature>
<accession>A0A2A9MJH9</accession>
<feature type="compositionally biased region" description="Low complexity" evidence="1">
    <location>
        <begin position="79"/>
        <end position="94"/>
    </location>
</feature>
<gene>
    <name evidence="2" type="ORF">BESB_004100</name>
</gene>
<feature type="region of interest" description="Disordered" evidence="1">
    <location>
        <begin position="336"/>
        <end position="443"/>
    </location>
</feature>
<feature type="compositionally biased region" description="Low complexity" evidence="1">
    <location>
        <begin position="539"/>
        <end position="551"/>
    </location>
</feature>
<feature type="compositionally biased region" description="Basic and acidic residues" evidence="1">
    <location>
        <begin position="1789"/>
        <end position="1811"/>
    </location>
</feature>
<feature type="compositionally biased region" description="Gly residues" evidence="1">
    <location>
        <begin position="826"/>
        <end position="840"/>
    </location>
</feature>
<feature type="compositionally biased region" description="Basic and acidic residues" evidence="1">
    <location>
        <begin position="1383"/>
        <end position="1392"/>
    </location>
</feature>
<feature type="compositionally biased region" description="Low complexity" evidence="1">
    <location>
        <begin position="785"/>
        <end position="795"/>
    </location>
</feature>
<feature type="compositionally biased region" description="Basic residues" evidence="1">
    <location>
        <begin position="1474"/>
        <end position="1503"/>
    </location>
</feature>
<feature type="compositionally biased region" description="Low complexity" evidence="1">
    <location>
        <begin position="728"/>
        <end position="756"/>
    </location>
</feature>
<reference evidence="2 3" key="1">
    <citation type="submission" date="2017-09" db="EMBL/GenBank/DDBJ databases">
        <title>Genome sequencing of Besnoitia besnoiti strain Bb-Ger1.</title>
        <authorList>
            <person name="Schares G."/>
            <person name="Venepally P."/>
            <person name="Lorenzi H.A."/>
        </authorList>
    </citation>
    <scope>NUCLEOTIDE SEQUENCE [LARGE SCALE GENOMIC DNA]</scope>
    <source>
        <strain evidence="2 3">Bb-Ger1</strain>
    </source>
</reference>
<dbReference type="GeneID" id="40305473"/>
<feature type="compositionally biased region" description="Basic residues" evidence="1">
    <location>
        <begin position="1812"/>
        <end position="1825"/>
    </location>
</feature>
<evidence type="ECO:0000256" key="1">
    <source>
        <dbReference type="SAM" id="MobiDB-lite"/>
    </source>
</evidence>
<feature type="compositionally biased region" description="Low complexity" evidence="1">
    <location>
        <begin position="660"/>
        <end position="671"/>
    </location>
</feature>
<feature type="compositionally biased region" description="Basic and acidic residues" evidence="1">
    <location>
        <begin position="1366"/>
        <end position="1375"/>
    </location>
</feature>